<evidence type="ECO:0000313" key="2">
    <source>
        <dbReference type="Proteomes" id="UP000265703"/>
    </source>
</evidence>
<gene>
    <name evidence="1" type="ORF">C1645_815069</name>
</gene>
<accession>A0A397TNP7</accession>
<protein>
    <submittedName>
        <fullName evidence="1">Uncharacterized protein</fullName>
    </submittedName>
</protein>
<keyword evidence="2" id="KW-1185">Reference proteome</keyword>
<dbReference type="EMBL" id="QKYT01000041">
    <property type="protein sequence ID" value="RIA96661.1"/>
    <property type="molecule type" value="Genomic_DNA"/>
</dbReference>
<name>A0A397TNP7_9GLOM</name>
<sequence length="96" mass="10449">MRLERLPAAPGIAKVYFTDSSLPLNTSAVVPPPPLFTIVDSLGNNLATMNLNGVTCYLIQYQTGYTMSLGGQVIFSLRAQVQECTITAPRMTHFTI</sequence>
<comment type="caution">
    <text evidence="1">The sequence shown here is derived from an EMBL/GenBank/DDBJ whole genome shotgun (WGS) entry which is preliminary data.</text>
</comment>
<reference evidence="1 2" key="1">
    <citation type="submission" date="2018-06" db="EMBL/GenBank/DDBJ databases">
        <title>Comparative genomics reveals the genomic features of Rhizophagus irregularis, R. cerebriforme, R. diaphanum and Gigaspora rosea, and their symbiotic lifestyle signature.</title>
        <authorList>
            <person name="Morin E."/>
            <person name="San Clemente H."/>
            <person name="Chen E.C.H."/>
            <person name="De La Providencia I."/>
            <person name="Hainaut M."/>
            <person name="Kuo A."/>
            <person name="Kohler A."/>
            <person name="Murat C."/>
            <person name="Tang N."/>
            <person name="Roy S."/>
            <person name="Loubradou J."/>
            <person name="Henrissat B."/>
            <person name="Grigoriev I.V."/>
            <person name="Corradi N."/>
            <person name="Roux C."/>
            <person name="Martin F.M."/>
        </authorList>
    </citation>
    <scope>NUCLEOTIDE SEQUENCE [LARGE SCALE GENOMIC DNA]</scope>
    <source>
        <strain evidence="1 2">DAOM 227022</strain>
    </source>
</reference>
<dbReference type="OrthoDB" id="2312616at2759"/>
<dbReference type="Proteomes" id="UP000265703">
    <property type="component" value="Unassembled WGS sequence"/>
</dbReference>
<proteinExistence type="predicted"/>
<organism evidence="1 2">
    <name type="scientific">Glomus cerebriforme</name>
    <dbReference type="NCBI Taxonomy" id="658196"/>
    <lineage>
        <taxon>Eukaryota</taxon>
        <taxon>Fungi</taxon>
        <taxon>Fungi incertae sedis</taxon>
        <taxon>Mucoromycota</taxon>
        <taxon>Glomeromycotina</taxon>
        <taxon>Glomeromycetes</taxon>
        <taxon>Glomerales</taxon>
        <taxon>Glomeraceae</taxon>
        <taxon>Glomus</taxon>
    </lineage>
</organism>
<dbReference type="AlphaFoldDB" id="A0A397TNP7"/>
<evidence type="ECO:0000313" key="1">
    <source>
        <dbReference type="EMBL" id="RIA96661.1"/>
    </source>
</evidence>